<proteinExistence type="inferred from homology"/>
<dbReference type="InterPro" id="IPR000172">
    <property type="entry name" value="GMC_OxRdtase_N"/>
</dbReference>
<feature type="active site" description="Proton donor" evidence="2">
    <location>
        <position position="595"/>
    </location>
</feature>
<organism evidence="6 7">
    <name type="scientific">Colletotrichum godetiae</name>
    <dbReference type="NCBI Taxonomy" id="1209918"/>
    <lineage>
        <taxon>Eukaryota</taxon>
        <taxon>Fungi</taxon>
        <taxon>Dikarya</taxon>
        <taxon>Ascomycota</taxon>
        <taxon>Pezizomycotina</taxon>
        <taxon>Sordariomycetes</taxon>
        <taxon>Hypocreomycetidae</taxon>
        <taxon>Glomerellales</taxon>
        <taxon>Glomerellaceae</taxon>
        <taxon>Colletotrichum</taxon>
        <taxon>Colletotrichum acutatum species complex</taxon>
    </lineage>
</organism>
<comment type="caution">
    <text evidence="6">The sequence shown here is derived from an EMBL/GenBank/DDBJ whole genome shotgun (WGS) entry which is preliminary data.</text>
</comment>
<keyword evidence="7" id="KW-1185">Reference proteome</keyword>
<evidence type="ECO:0000259" key="5">
    <source>
        <dbReference type="Pfam" id="PF05199"/>
    </source>
</evidence>
<feature type="domain" description="Glucose-methanol-choline oxidoreductase C-terminal" evidence="5">
    <location>
        <begin position="510"/>
        <end position="647"/>
    </location>
</feature>
<evidence type="ECO:0000313" key="6">
    <source>
        <dbReference type="EMBL" id="KAK1689892.1"/>
    </source>
</evidence>
<comment type="similarity">
    <text evidence="1">Belongs to the GMC oxidoreductase family.</text>
</comment>
<feature type="active site" description="Proton acceptor" evidence="2">
    <location>
        <position position="638"/>
    </location>
</feature>
<dbReference type="Gene3D" id="3.50.50.60">
    <property type="entry name" value="FAD/NAD(P)-binding domain"/>
    <property type="match status" value="1"/>
</dbReference>
<reference evidence="6" key="1">
    <citation type="submission" date="2021-06" db="EMBL/GenBank/DDBJ databases">
        <title>Comparative genomics, transcriptomics and evolutionary studies reveal genomic signatures of adaptation to plant cell wall in hemibiotrophic fungi.</title>
        <authorList>
            <consortium name="DOE Joint Genome Institute"/>
            <person name="Baroncelli R."/>
            <person name="Diaz J.F."/>
            <person name="Benocci T."/>
            <person name="Peng M."/>
            <person name="Battaglia E."/>
            <person name="Haridas S."/>
            <person name="Andreopoulos W."/>
            <person name="Labutti K."/>
            <person name="Pangilinan J."/>
            <person name="Floch G.L."/>
            <person name="Makela M.R."/>
            <person name="Henrissat B."/>
            <person name="Grigoriev I.V."/>
            <person name="Crouch J.A."/>
            <person name="De Vries R.P."/>
            <person name="Sukno S.A."/>
            <person name="Thon M.R."/>
        </authorList>
    </citation>
    <scope>NUCLEOTIDE SEQUENCE</scope>
    <source>
        <strain evidence="6">CBS 193.32</strain>
    </source>
</reference>
<dbReference type="SUPFAM" id="SSF51905">
    <property type="entry name" value="FAD/NAD(P)-binding domain"/>
    <property type="match status" value="1"/>
</dbReference>
<keyword evidence="3" id="KW-0274">FAD</keyword>
<evidence type="ECO:0000256" key="3">
    <source>
        <dbReference type="PIRSR" id="PIRSR000137-2"/>
    </source>
</evidence>
<evidence type="ECO:0000259" key="4">
    <source>
        <dbReference type="Pfam" id="PF00732"/>
    </source>
</evidence>
<protein>
    <submittedName>
        <fullName evidence="6">GMC oxidoreductase</fullName>
    </submittedName>
</protein>
<dbReference type="PIRSF" id="PIRSF000137">
    <property type="entry name" value="Alcohol_oxidase"/>
    <property type="match status" value="1"/>
</dbReference>
<accession>A0AAJ0F1W3</accession>
<dbReference type="RefSeq" id="XP_060433587.1">
    <property type="nucleotide sequence ID" value="XM_060577930.1"/>
</dbReference>
<dbReference type="GO" id="GO:0044550">
    <property type="term" value="P:secondary metabolite biosynthetic process"/>
    <property type="evidence" value="ECO:0007669"/>
    <property type="project" value="TreeGrafter"/>
</dbReference>
<dbReference type="PANTHER" id="PTHR11552">
    <property type="entry name" value="GLUCOSE-METHANOL-CHOLINE GMC OXIDOREDUCTASE"/>
    <property type="match status" value="1"/>
</dbReference>
<dbReference type="PANTHER" id="PTHR11552:SF115">
    <property type="entry name" value="DEHYDROGENASE XPTC-RELATED"/>
    <property type="match status" value="1"/>
</dbReference>
<dbReference type="InterPro" id="IPR012132">
    <property type="entry name" value="GMC_OxRdtase"/>
</dbReference>
<dbReference type="GO" id="GO:0050660">
    <property type="term" value="F:flavin adenine dinucleotide binding"/>
    <property type="evidence" value="ECO:0007669"/>
    <property type="project" value="InterPro"/>
</dbReference>
<dbReference type="InterPro" id="IPR007867">
    <property type="entry name" value="GMC_OxRtase_C"/>
</dbReference>
<feature type="domain" description="Glucose-methanol-choline oxidoreductase N-terminal" evidence="4">
    <location>
        <begin position="78"/>
        <end position="384"/>
    </location>
</feature>
<evidence type="ECO:0000313" key="7">
    <source>
        <dbReference type="Proteomes" id="UP001224890"/>
    </source>
</evidence>
<name>A0AAJ0F1W3_9PEZI</name>
<dbReference type="GeneID" id="85462456"/>
<keyword evidence="3" id="KW-0285">Flavoprotein</keyword>
<dbReference type="Gene3D" id="3.30.560.10">
    <property type="entry name" value="Glucose Oxidase, domain 3"/>
    <property type="match status" value="1"/>
</dbReference>
<dbReference type="Proteomes" id="UP001224890">
    <property type="component" value="Unassembled WGS sequence"/>
</dbReference>
<dbReference type="GO" id="GO:0016614">
    <property type="term" value="F:oxidoreductase activity, acting on CH-OH group of donors"/>
    <property type="evidence" value="ECO:0007669"/>
    <property type="project" value="InterPro"/>
</dbReference>
<sequence>MARQRQGPSGLEKEFLSIAEHPVIQPVDSLDFPKMAIIRSLKAAALIVLVSSQTQLAIAAPATAKFARRNTTDLLDSYDYVIVGGGLSGLVVANRLTEDPEVTVLVVEYGDFDVSWDVAIPYYASNLHPNDLIQFLSIPQSGLNNRTSGVQTGTVVGGGSTVNGMAFDRGSKADYDAWEELGNPGWNWESLFHYFKKSSTFTLPAPEYVEKYNFSYDPSTYGDGPLQAGFPSWQWPDRDLQRKAWIEDIGVPVLDDHGAGGNNVGLAQLPQNHDPMNVTRSTSRTAYYEPIAETRKNLNLLVKHYASKIEFEDKKAVGVNVISRETNATTFVKAKKEVILAAGGVQTPRILLQSGIGPAGMLESLNVDVVANVPGVGSNYQDHAWMLMLYTYGNPPELGSEAMNDPAFFNASEAEYFANRTGPFTHARGNNIIFRSLQDLTPEYEVLSASVEAQNALDFLPEIYSEHPELLEGFLAQREALAKLFRNPEAGVLEIPFGGFSGGAIAFQKPLSRGTIKISSTNPDPANPPIIDFGTLQNPIDLDIAVLSVKDFRKVWDTPTLAIREAVEISPGSNVTSDEAIAEAVRNSLFASFAHPSGTASLQPLEHGGVVDPQLRVYGVQGLRVIDASIIPLIPACHLQATMYAVAEKAADILKET</sequence>
<dbReference type="EMBL" id="JAHMHR010000007">
    <property type="protein sequence ID" value="KAK1689892.1"/>
    <property type="molecule type" value="Genomic_DNA"/>
</dbReference>
<gene>
    <name evidence="6" type="ORF">BDP55DRAFT_701780</name>
</gene>
<evidence type="ECO:0000256" key="2">
    <source>
        <dbReference type="PIRSR" id="PIRSR000137-1"/>
    </source>
</evidence>
<feature type="binding site" evidence="3">
    <location>
        <position position="155"/>
    </location>
    <ligand>
        <name>FAD</name>
        <dbReference type="ChEBI" id="CHEBI:57692"/>
    </ligand>
</feature>
<dbReference type="SUPFAM" id="SSF54373">
    <property type="entry name" value="FAD-linked reductases, C-terminal domain"/>
    <property type="match status" value="1"/>
</dbReference>
<dbReference type="Pfam" id="PF05199">
    <property type="entry name" value="GMC_oxred_C"/>
    <property type="match status" value="1"/>
</dbReference>
<dbReference type="AlphaFoldDB" id="A0AAJ0F1W3"/>
<dbReference type="InterPro" id="IPR036188">
    <property type="entry name" value="FAD/NAD-bd_sf"/>
</dbReference>
<evidence type="ECO:0000256" key="1">
    <source>
        <dbReference type="ARBA" id="ARBA00010790"/>
    </source>
</evidence>
<dbReference type="Pfam" id="PF00732">
    <property type="entry name" value="GMC_oxred_N"/>
    <property type="match status" value="1"/>
</dbReference>
<comment type="cofactor">
    <cofactor evidence="3">
        <name>FAD</name>
        <dbReference type="ChEBI" id="CHEBI:57692"/>
    </cofactor>
</comment>